<dbReference type="AlphaFoldDB" id="A0A368FUC3"/>
<dbReference type="PANTHER" id="PTHR43272">
    <property type="entry name" value="LONG-CHAIN-FATTY-ACID--COA LIGASE"/>
    <property type="match status" value="1"/>
</dbReference>
<keyword evidence="1" id="KW-0436">Ligase</keyword>
<reference evidence="5 6" key="1">
    <citation type="submission" date="2014-10" db="EMBL/GenBank/DDBJ databases">
        <title>Draft genome of the hookworm Ancylostoma caninum.</title>
        <authorList>
            <person name="Mitreva M."/>
        </authorList>
    </citation>
    <scope>NUCLEOTIDE SEQUENCE [LARGE SCALE GENOMIC DNA]</scope>
    <source>
        <strain evidence="5 6">Baltimore</strain>
    </source>
</reference>
<dbReference type="SUPFAM" id="SSF56801">
    <property type="entry name" value="Acetyl-CoA synthetase-like"/>
    <property type="match status" value="1"/>
</dbReference>
<evidence type="ECO:0000313" key="5">
    <source>
        <dbReference type="EMBL" id="RCN35692.1"/>
    </source>
</evidence>
<name>A0A368FUC3_ANCCA</name>
<evidence type="ECO:0000256" key="3">
    <source>
        <dbReference type="ARBA" id="ARBA00026121"/>
    </source>
</evidence>
<evidence type="ECO:0000256" key="1">
    <source>
        <dbReference type="ARBA" id="ARBA00022598"/>
    </source>
</evidence>
<keyword evidence="2" id="KW-0276">Fatty acid metabolism</keyword>
<evidence type="ECO:0000256" key="2">
    <source>
        <dbReference type="ARBA" id="ARBA00022832"/>
    </source>
</evidence>
<dbReference type="Gene3D" id="3.40.50.12780">
    <property type="entry name" value="N-terminal domain of ligase-like"/>
    <property type="match status" value="1"/>
</dbReference>
<dbReference type="OrthoDB" id="5840654at2759"/>
<dbReference type="InterPro" id="IPR000873">
    <property type="entry name" value="AMP-dep_synth/lig_dom"/>
</dbReference>
<organism evidence="5 6">
    <name type="scientific">Ancylostoma caninum</name>
    <name type="common">Dog hookworm</name>
    <dbReference type="NCBI Taxonomy" id="29170"/>
    <lineage>
        <taxon>Eukaryota</taxon>
        <taxon>Metazoa</taxon>
        <taxon>Ecdysozoa</taxon>
        <taxon>Nematoda</taxon>
        <taxon>Chromadorea</taxon>
        <taxon>Rhabditida</taxon>
        <taxon>Rhabditina</taxon>
        <taxon>Rhabditomorpha</taxon>
        <taxon>Strongyloidea</taxon>
        <taxon>Ancylostomatidae</taxon>
        <taxon>Ancylostomatinae</taxon>
        <taxon>Ancylostoma</taxon>
    </lineage>
</organism>
<accession>A0A368FUC3</accession>
<dbReference type="Pfam" id="PF00501">
    <property type="entry name" value="AMP-binding"/>
    <property type="match status" value="1"/>
</dbReference>
<dbReference type="Proteomes" id="UP000252519">
    <property type="component" value="Unassembled WGS sequence"/>
</dbReference>
<feature type="domain" description="AMP-dependent synthetase/ligase" evidence="4">
    <location>
        <begin position="66"/>
        <end position="136"/>
    </location>
</feature>
<dbReference type="STRING" id="29170.A0A368FUC3"/>
<dbReference type="InterPro" id="IPR042099">
    <property type="entry name" value="ANL_N_sf"/>
</dbReference>
<dbReference type="GO" id="GO:0005783">
    <property type="term" value="C:endoplasmic reticulum"/>
    <property type="evidence" value="ECO:0007669"/>
    <property type="project" value="TreeGrafter"/>
</dbReference>
<dbReference type="EMBL" id="JOJR01000633">
    <property type="protein sequence ID" value="RCN35692.1"/>
    <property type="molecule type" value="Genomic_DNA"/>
</dbReference>
<protein>
    <recommendedName>
        <fullName evidence="3">long-chain-fatty-acid--CoA ligase</fullName>
        <ecNumber evidence="3">6.2.1.3</ecNumber>
    </recommendedName>
</protein>
<keyword evidence="6" id="KW-1185">Reference proteome</keyword>
<evidence type="ECO:0000313" key="6">
    <source>
        <dbReference type="Proteomes" id="UP000252519"/>
    </source>
</evidence>
<dbReference type="PANTHER" id="PTHR43272:SF89">
    <property type="entry name" value="LONG-CHAIN-FATTY-ACID--COA LIGASE"/>
    <property type="match status" value="1"/>
</dbReference>
<dbReference type="EC" id="6.2.1.3" evidence="3"/>
<sequence length="138" mass="15276">MVLKQKVTGVEKFSRVLPGDERIHENIFVEKPIDGTPDGTVATVYDTVRRASELTSDGPFLGELKDGKYIWRSYGTVLHDAHVLGSALLHFGIKPGEDTRVGIAGVHSVRYMTAVHALVSYSMVLVPLYHNSKIEALW</sequence>
<dbReference type="GO" id="GO:0016020">
    <property type="term" value="C:membrane"/>
    <property type="evidence" value="ECO:0007669"/>
    <property type="project" value="TreeGrafter"/>
</dbReference>
<evidence type="ECO:0000259" key="4">
    <source>
        <dbReference type="Pfam" id="PF00501"/>
    </source>
</evidence>
<comment type="caution">
    <text evidence="5">The sequence shown here is derived from an EMBL/GenBank/DDBJ whole genome shotgun (WGS) entry which is preliminary data.</text>
</comment>
<dbReference type="GO" id="GO:0004467">
    <property type="term" value="F:long-chain fatty acid-CoA ligase activity"/>
    <property type="evidence" value="ECO:0007669"/>
    <property type="project" value="UniProtKB-EC"/>
</dbReference>
<gene>
    <name evidence="5" type="ORF">ANCCAN_18432</name>
</gene>
<keyword evidence="2" id="KW-0443">Lipid metabolism</keyword>
<proteinExistence type="predicted"/>